<organism evidence="2 3">
    <name type="scientific">Duganella phyllosphaerae</name>
    <dbReference type="NCBI Taxonomy" id="762836"/>
    <lineage>
        <taxon>Bacteria</taxon>
        <taxon>Pseudomonadati</taxon>
        <taxon>Pseudomonadota</taxon>
        <taxon>Betaproteobacteria</taxon>
        <taxon>Burkholderiales</taxon>
        <taxon>Oxalobacteraceae</taxon>
        <taxon>Telluria group</taxon>
        <taxon>Duganella</taxon>
    </lineage>
</organism>
<dbReference type="Proteomes" id="UP000175989">
    <property type="component" value="Unassembled WGS sequence"/>
</dbReference>
<dbReference type="PATRIC" id="fig|762836.4.peg.4888"/>
<evidence type="ECO:0000256" key="1">
    <source>
        <dbReference type="SAM" id="Coils"/>
    </source>
</evidence>
<proteinExistence type="predicted"/>
<feature type="coiled-coil region" evidence="1">
    <location>
        <begin position="146"/>
        <end position="184"/>
    </location>
</feature>
<dbReference type="OrthoDB" id="9181655at2"/>
<dbReference type="EMBL" id="LROM01000143">
    <property type="protein sequence ID" value="OEZ92907.1"/>
    <property type="molecule type" value="Genomic_DNA"/>
</dbReference>
<protein>
    <submittedName>
        <fullName evidence="2">Uncharacterized protein</fullName>
    </submittedName>
</protein>
<keyword evidence="1" id="KW-0175">Coiled coil</keyword>
<comment type="caution">
    <text evidence="2">The sequence shown here is derived from an EMBL/GenBank/DDBJ whole genome shotgun (WGS) entry which is preliminary data.</text>
</comment>
<accession>A0A1E7W965</accession>
<name>A0A1E7W965_9BURK</name>
<gene>
    <name evidence="2" type="ORF">DUPY_47490</name>
</gene>
<sequence length="201" mass="22106">MPASTMSASPLRRRTVRWQPLLCLLLCAGLAACNTTRPRLPAMSVTPAPAVETPQPLDDIGPLLNYHQALRRMSQGELIKELSGLMQQKRTPRVTLQTGMVLMLTRGNGDLARAQGLLDSVANSTETNSAPYKPLAQMLSSYCGEARRLAEHVDKLNAQLGTQQKESQRRIDQLNEMVEELKNIERTLPVRPAAPATGVKK</sequence>
<evidence type="ECO:0000313" key="3">
    <source>
        <dbReference type="Proteomes" id="UP000175989"/>
    </source>
</evidence>
<dbReference type="AlphaFoldDB" id="A0A1E7W965"/>
<evidence type="ECO:0000313" key="2">
    <source>
        <dbReference type="EMBL" id="OEZ92907.1"/>
    </source>
</evidence>
<keyword evidence="3" id="KW-1185">Reference proteome</keyword>
<reference evidence="3" key="1">
    <citation type="journal article" date="2016" name="Front. Microbiol.">
        <title>Molecular Keys to the Janthinobacterium and Duganella spp. Interaction with the Plant Pathogen Fusarium graminearum.</title>
        <authorList>
            <person name="Haack F.S."/>
            <person name="Poehlein A."/>
            <person name="Kroger C."/>
            <person name="Voigt C.A."/>
            <person name="Piepenbring M."/>
            <person name="Bode H.B."/>
            <person name="Daniel R."/>
            <person name="Schafer W."/>
            <person name="Streit W.R."/>
        </authorList>
    </citation>
    <scope>NUCLEOTIDE SEQUENCE [LARGE SCALE GENOMIC DNA]</scope>
    <source>
        <strain evidence="3">T54</strain>
    </source>
</reference>